<feature type="region of interest" description="Disordered" evidence="1">
    <location>
        <begin position="105"/>
        <end position="141"/>
    </location>
</feature>
<accession>A0A8H5HB43</accession>
<dbReference type="Proteomes" id="UP000518752">
    <property type="component" value="Unassembled WGS sequence"/>
</dbReference>
<gene>
    <name evidence="2" type="ORF">D9757_010265</name>
</gene>
<reference evidence="2 3" key="1">
    <citation type="journal article" date="2020" name="ISME J.">
        <title>Uncovering the hidden diversity of litter-decomposition mechanisms in mushroom-forming fungi.</title>
        <authorList>
            <person name="Floudas D."/>
            <person name="Bentzer J."/>
            <person name="Ahren D."/>
            <person name="Johansson T."/>
            <person name="Persson P."/>
            <person name="Tunlid A."/>
        </authorList>
    </citation>
    <scope>NUCLEOTIDE SEQUENCE [LARGE SCALE GENOMIC DNA]</scope>
    <source>
        <strain evidence="2 3">CBS 406.79</strain>
    </source>
</reference>
<keyword evidence="3" id="KW-1185">Reference proteome</keyword>
<protein>
    <submittedName>
        <fullName evidence="2">Uncharacterized protein</fullName>
    </submittedName>
</protein>
<proteinExistence type="predicted"/>
<dbReference type="AlphaFoldDB" id="A0A8H5HB43"/>
<evidence type="ECO:0000256" key="1">
    <source>
        <dbReference type="SAM" id="MobiDB-lite"/>
    </source>
</evidence>
<sequence length="272" mass="30395">MNNNRGANWNTQGLVTPTNNFDHSWLDNDWSMVDMRQDQVLPQLNYAKRIILPTGIWSTRSTTQELDVVNHHWSRNCGFKPPTTTLLNSHNSQQTEREEINNNLLDDADDNADTDKDPDADVDAGTNENENLDEGHPGLAYEAAGSGARGRYLTTVPGSAGFGLSSSGTAFQDLHQVWRMQELQSRFKYFFETVIEVGFEDPLQLAINSNGSFLWTGGPPLTSNFEYCAADSPPVSEQNFQAQMTDALHPKLKADLIVLRCGLDDSRRLTRC</sequence>
<name>A0A8H5HB43_9AGAR</name>
<organism evidence="2 3">
    <name type="scientific">Collybiopsis confluens</name>
    <dbReference type="NCBI Taxonomy" id="2823264"/>
    <lineage>
        <taxon>Eukaryota</taxon>
        <taxon>Fungi</taxon>
        <taxon>Dikarya</taxon>
        <taxon>Basidiomycota</taxon>
        <taxon>Agaricomycotina</taxon>
        <taxon>Agaricomycetes</taxon>
        <taxon>Agaricomycetidae</taxon>
        <taxon>Agaricales</taxon>
        <taxon>Marasmiineae</taxon>
        <taxon>Omphalotaceae</taxon>
        <taxon>Collybiopsis</taxon>
    </lineage>
</organism>
<dbReference type="EMBL" id="JAACJN010000066">
    <property type="protein sequence ID" value="KAF5379984.1"/>
    <property type="molecule type" value="Genomic_DNA"/>
</dbReference>
<comment type="caution">
    <text evidence="2">The sequence shown here is derived from an EMBL/GenBank/DDBJ whole genome shotgun (WGS) entry which is preliminary data.</text>
</comment>
<evidence type="ECO:0000313" key="2">
    <source>
        <dbReference type="EMBL" id="KAF5379984.1"/>
    </source>
</evidence>
<evidence type="ECO:0000313" key="3">
    <source>
        <dbReference type="Proteomes" id="UP000518752"/>
    </source>
</evidence>